<feature type="region of interest" description="Disordered" evidence="1">
    <location>
        <begin position="60"/>
        <end position="83"/>
    </location>
</feature>
<keyword evidence="4" id="KW-1185">Reference proteome</keyword>
<gene>
    <name evidence="3" type="ORF">F4554_003306</name>
</gene>
<keyword evidence="2" id="KW-0812">Transmembrane</keyword>
<protein>
    <submittedName>
        <fullName evidence="3">Uncharacterized protein</fullName>
    </submittedName>
</protein>
<sequence>MRDHEGCPTCGWPATDLGDPGGAGEVLSRHATSAGTVTYIRCVCGGLLVLVAGAVAGAAGSWASGQRSPGHRSTAASREAPRL</sequence>
<evidence type="ECO:0000256" key="1">
    <source>
        <dbReference type="SAM" id="MobiDB-lite"/>
    </source>
</evidence>
<comment type="caution">
    <text evidence="3">The sequence shown here is derived from an EMBL/GenBank/DDBJ whole genome shotgun (WGS) entry which is preliminary data.</text>
</comment>
<dbReference type="Proteomes" id="UP000579605">
    <property type="component" value="Unassembled WGS sequence"/>
</dbReference>
<dbReference type="AlphaFoldDB" id="A0A852ZFK5"/>
<reference evidence="3 4" key="1">
    <citation type="submission" date="2020-07" db="EMBL/GenBank/DDBJ databases">
        <title>Sequencing the genomes of 1000 actinobacteria strains.</title>
        <authorList>
            <person name="Klenk H.-P."/>
        </authorList>
    </citation>
    <scope>NUCLEOTIDE SEQUENCE [LARGE SCALE GENOMIC DNA]</scope>
    <source>
        <strain evidence="3 4">DSM 18448</strain>
    </source>
</reference>
<organism evidence="3 4">
    <name type="scientific">Actinopolymorpha rutila</name>
    <dbReference type="NCBI Taxonomy" id="446787"/>
    <lineage>
        <taxon>Bacteria</taxon>
        <taxon>Bacillati</taxon>
        <taxon>Actinomycetota</taxon>
        <taxon>Actinomycetes</taxon>
        <taxon>Propionibacteriales</taxon>
        <taxon>Actinopolymorphaceae</taxon>
        <taxon>Actinopolymorpha</taxon>
    </lineage>
</organism>
<evidence type="ECO:0000313" key="4">
    <source>
        <dbReference type="Proteomes" id="UP000579605"/>
    </source>
</evidence>
<evidence type="ECO:0000256" key="2">
    <source>
        <dbReference type="SAM" id="Phobius"/>
    </source>
</evidence>
<keyword evidence="2" id="KW-1133">Transmembrane helix</keyword>
<dbReference type="EMBL" id="JACBZH010000001">
    <property type="protein sequence ID" value="NYH90668.1"/>
    <property type="molecule type" value="Genomic_DNA"/>
</dbReference>
<proteinExistence type="predicted"/>
<accession>A0A852ZFK5</accession>
<keyword evidence="2" id="KW-0472">Membrane</keyword>
<feature type="transmembrane region" description="Helical" evidence="2">
    <location>
        <begin position="38"/>
        <end position="63"/>
    </location>
</feature>
<dbReference type="RefSeq" id="WP_179788195.1">
    <property type="nucleotide sequence ID" value="NZ_BAAARR010000016.1"/>
</dbReference>
<name>A0A852ZFK5_9ACTN</name>
<evidence type="ECO:0000313" key="3">
    <source>
        <dbReference type="EMBL" id="NYH90668.1"/>
    </source>
</evidence>